<dbReference type="Proteomes" id="UP000183954">
    <property type="component" value="Unassembled WGS sequence"/>
</dbReference>
<dbReference type="OrthoDB" id="5458396at2"/>
<accession>A0A1M5QYL6</accession>
<name>A0A1M5QYL6_9FIRM</name>
<reference evidence="2" key="1">
    <citation type="submission" date="2016-11" db="EMBL/GenBank/DDBJ databases">
        <authorList>
            <person name="Varghese N."/>
            <person name="Submissions S."/>
        </authorList>
    </citation>
    <scope>NUCLEOTIDE SEQUENCE [LARGE SCALE GENOMIC DNA]</scope>
    <source>
        <strain evidence="2">DSM 15449</strain>
    </source>
</reference>
<evidence type="ECO:0000313" key="2">
    <source>
        <dbReference type="Proteomes" id="UP000183954"/>
    </source>
</evidence>
<evidence type="ECO:0008006" key="3">
    <source>
        <dbReference type="Google" id="ProtNLM"/>
    </source>
</evidence>
<dbReference type="AlphaFoldDB" id="A0A1M5QYL6"/>
<organism evidence="1 2">
    <name type="scientific">Desulfosporosinus lacus DSM 15449</name>
    <dbReference type="NCBI Taxonomy" id="1121420"/>
    <lineage>
        <taxon>Bacteria</taxon>
        <taxon>Bacillati</taxon>
        <taxon>Bacillota</taxon>
        <taxon>Clostridia</taxon>
        <taxon>Eubacteriales</taxon>
        <taxon>Desulfitobacteriaceae</taxon>
        <taxon>Desulfosporosinus</taxon>
    </lineage>
</organism>
<sequence>MNINNFIESLGENKEELLKKGAMCTSVDELLALAVEYGLTLDGAGATELLEAKQVTIGKLTDEELDSVAGGGFRTKVRENVYYREYFTCKNCGSHYLRLPDPTCADCGAKAGPVTR</sequence>
<keyword evidence="2" id="KW-1185">Reference proteome</keyword>
<proteinExistence type="predicted"/>
<gene>
    <name evidence="1" type="ORF">SAMN02746098_00392</name>
</gene>
<dbReference type="STRING" id="1121420.SAMN02746098_00392"/>
<evidence type="ECO:0000313" key="1">
    <source>
        <dbReference type="EMBL" id="SHH18633.1"/>
    </source>
</evidence>
<protein>
    <recommendedName>
        <fullName evidence="3">Nif11-like leader peptide domain-containing protein</fullName>
    </recommendedName>
</protein>
<dbReference type="EMBL" id="FQXJ01000003">
    <property type="protein sequence ID" value="SHH18633.1"/>
    <property type="molecule type" value="Genomic_DNA"/>
</dbReference>
<dbReference type="RefSeq" id="WP_073027434.1">
    <property type="nucleotide sequence ID" value="NZ_FQXJ01000003.1"/>
</dbReference>